<organism evidence="2 3">
    <name type="scientific">Arctia plantaginis</name>
    <name type="common">Wood tiger moth</name>
    <name type="synonym">Phalaena plantaginis</name>
    <dbReference type="NCBI Taxonomy" id="874455"/>
    <lineage>
        <taxon>Eukaryota</taxon>
        <taxon>Metazoa</taxon>
        <taxon>Ecdysozoa</taxon>
        <taxon>Arthropoda</taxon>
        <taxon>Hexapoda</taxon>
        <taxon>Insecta</taxon>
        <taxon>Pterygota</taxon>
        <taxon>Neoptera</taxon>
        <taxon>Endopterygota</taxon>
        <taxon>Lepidoptera</taxon>
        <taxon>Glossata</taxon>
        <taxon>Ditrysia</taxon>
        <taxon>Noctuoidea</taxon>
        <taxon>Erebidae</taxon>
        <taxon>Arctiinae</taxon>
        <taxon>Arctia</taxon>
    </lineage>
</organism>
<dbReference type="SUPFAM" id="SSF50729">
    <property type="entry name" value="PH domain-like"/>
    <property type="match status" value="1"/>
</dbReference>
<dbReference type="EMBL" id="CADEBD010000308">
    <property type="protein sequence ID" value="CAB3239622.1"/>
    <property type="molecule type" value="Genomic_DNA"/>
</dbReference>
<sequence length="338" mass="37473">MSYKPRVYFGAGADARRSDRSCSPPPSRPVLRLIWRRLLLAKSATVSLQPRSAICFGNLRGSRPLVEKQRVKCIQCVKCPVCHVVLAGDVAPSHIMLAVRHAKYLGSFPVPGGEPAARGDAVSANLHLMKENGRAVPVLVVVALSGVKVCDPDDQSVRMHHALRRISYATCEAARALFALVAREPRSEPPHHYCHAFHTDTPEQRLRRGVKHLDLRFKFIAQTESRCRRNLLHSQKHSWKGSIAKSMVINRSSGSQKSSMSYKIKKKTSNIYDTGAQALAFPIVPAPLTVKALVELRTSLLASCGAWRLRRARLRPLTHISRETTTGMCARYSAPPNI</sequence>
<evidence type="ECO:0000313" key="2">
    <source>
        <dbReference type="EMBL" id="CAB3239622.1"/>
    </source>
</evidence>
<dbReference type="Gene3D" id="2.30.29.30">
    <property type="entry name" value="Pleckstrin-homology domain (PH domain)/Phosphotyrosine-binding domain (PTB)"/>
    <property type="match status" value="1"/>
</dbReference>
<gene>
    <name evidence="2" type="ORF">APLA_LOCUS8795</name>
</gene>
<evidence type="ECO:0000259" key="1">
    <source>
        <dbReference type="PROSITE" id="PS01179"/>
    </source>
</evidence>
<dbReference type="SMART" id="SM00462">
    <property type="entry name" value="PTB"/>
    <property type="match status" value="1"/>
</dbReference>
<proteinExistence type="predicted"/>
<dbReference type="PANTHER" id="PTHR15832">
    <property type="entry name" value="SHC (SRC HOMOLOGY DOMAIN C-TERMINAL) ADAPTOR HOMOLOG"/>
    <property type="match status" value="1"/>
</dbReference>
<comment type="caution">
    <text evidence="2">The sequence shown here is derived from an EMBL/GenBank/DDBJ whole genome shotgun (WGS) entry which is preliminary data.</text>
</comment>
<dbReference type="InterPro" id="IPR006020">
    <property type="entry name" value="PTB/PI_dom"/>
</dbReference>
<protein>
    <recommendedName>
        <fullName evidence="1">PID domain-containing protein</fullName>
    </recommendedName>
</protein>
<reference evidence="2 3" key="1">
    <citation type="submission" date="2020-04" db="EMBL/GenBank/DDBJ databases">
        <authorList>
            <person name="Wallbank WR R."/>
            <person name="Pardo Diaz C."/>
            <person name="Kozak K."/>
            <person name="Martin S."/>
            <person name="Jiggins C."/>
            <person name="Moest M."/>
            <person name="Warren A I."/>
            <person name="Byers J.R.P. K."/>
            <person name="Montejo-Kovacevich G."/>
            <person name="Yen C E."/>
        </authorList>
    </citation>
    <scope>NUCLEOTIDE SEQUENCE [LARGE SCALE GENOMIC DNA]</scope>
</reference>
<dbReference type="AlphaFoldDB" id="A0A8S1A2U6"/>
<feature type="domain" description="PID" evidence="1">
    <location>
        <begin position="102"/>
        <end position="197"/>
    </location>
</feature>
<dbReference type="OrthoDB" id="4664297at2759"/>
<accession>A0A8S1A2U6</accession>
<dbReference type="PROSITE" id="PS01179">
    <property type="entry name" value="PID"/>
    <property type="match status" value="1"/>
</dbReference>
<evidence type="ECO:0000313" key="3">
    <source>
        <dbReference type="Proteomes" id="UP000494256"/>
    </source>
</evidence>
<name>A0A8S1A2U6_ARCPL</name>
<dbReference type="Proteomes" id="UP000494256">
    <property type="component" value="Unassembled WGS sequence"/>
</dbReference>
<dbReference type="PANTHER" id="PTHR15832:SF2">
    <property type="entry name" value="SH2 DOMAIN-CONTAINING PROTEIN"/>
    <property type="match status" value="1"/>
</dbReference>
<dbReference type="InterPro" id="IPR011993">
    <property type="entry name" value="PH-like_dom_sf"/>
</dbReference>
<dbReference type="Pfam" id="PF00640">
    <property type="entry name" value="PID"/>
    <property type="match status" value="1"/>
</dbReference>